<gene>
    <name evidence="2" type="ORF">QR680_015975</name>
</gene>
<comment type="caution">
    <text evidence="2">The sequence shown here is derived from an EMBL/GenBank/DDBJ whole genome shotgun (WGS) entry which is preliminary data.</text>
</comment>
<dbReference type="Proteomes" id="UP001175271">
    <property type="component" value="Unassembled WGS sequence"/>
</dbReference>
<dbReference type="InterPro" id="IPR045860">
    <property type="entry name" value="Snake_toxin-like_sf"/>
</dbReference>
<protein>
    <recommendedName>
        <fullName evidence="4">Activin types I and II receptor domain-containing protein</fullName>
    </recommendedName>
</protein>
<accession>A0AA39LLN7</accession>
<dbReference type="EMBL" id="JAUCMV010000004">
    <property type="protein sequence ID" value="KAK0401793.1"/>
    <property type="molecule type" value="Genomic_DNA"/>
</dbReference>
<keyword evidence="1" id="KW-0732">Signal</keyword>
<sequence length="155" mass="16994">MNSAVCSAILLLLAFAGFSAARTHERRSILGLSSGLFGQDEEKPVKDDGFEMKTVADQAGLVSYDDNGEPYMMCATGKNTFQACYLPKDKPVYDKGLACYAVWFGSQSFQGCWVNPMPSLRQCEKRKCRADGRSKTGINFCCCFGDNCNADYSIA</sequence>
<feature type="signal peptide" evidence="1">
    <location>
        <begin position="1"/>
        <end position="21"/>
    </location>
</feature>
<name>A0AA39LLN7_9BILA</name>
<evidence type="ECO:0000313" key="2">
    <source>
        <dbReference type="EMBL" id="KAK0401793.1"/>
    </source>
</evidence>
<dbReference type="Gene3D" id="2.10.60.10">
    <property type="entry name" value="CD59"/>
    <property type="match status" value="1"/>
</dbReference>
<feature type="chain" id="PRO_5041419304" description="Activin types I and II receptor domain-containing protein" evidence="1">
    <location>
        <begin position="22"/>
        <end position="155"/>
    </location>
</feature>
<evidence type="ECO:0008006" key="4">
    <source>
        <dbReference type="Google" id="ProtNLM"/>
    </source>
</evidence>
<dbReference type="AlphaFoldDB" id="A0AA39LLN7"/>
<reference evidence="2" key="1">
    <citation type="submission" date="2023-06" db="EMBL/GenBank/DDBJ databases">
        <title>Genomic analysis of the entomopathogenic nematode Steinernema hermaphroditum.</title>
        <authorList>
            <person name="Schwarz E.M."/>
            <person name="Heppert J.K."/>
            <person name="Baniya A."/>
            <person name="Schwartz H.T."/>
            <person name="Tan C.-H."/>
            <person name="Antoshechkin I."/>
            <person name="Sternberg P.W."/>
            <person name="Goodrich-Blair H."/>
            <person name="Dillman A.R."/>
        </authorList>
    </citation>
    <scope>NUCLEOTIDE SEQUENCE</scope>
    <source>
        <strain evidence="2">PS9179</strain>
        <tissue evidence="2">Whole animal</tissue>
    </source>
</reference>
<dbReference type="CDD" id="cd23533">
    <property type="entry name" value="TFP_LU_ECD_BMPR2_like"/>
    <property type="match status" value="1"/>
</dbReference>
<organism evidence="2 3">
    <name type="scientific">Steinernema hermaphroditum</name>
    <dbReference type="NCBI Taxonomy" id="289476"/>
    <lineage>
        <taxon>Eukaryota</taxon>
        <taxon>Metazoa</taxon>
        <taxon>Ecdysozoa</taxon>
        <taxon>Nematoda</taxon>
        <taxon>Chromadorea</taxon>
        <taxon>Rhabditida</taxon>
        <taxon>Tylenchina</taxon>
        <taxon>Panagrolaimomorpha</taxon>
        <taxon>Strongyloidoidea</taxon>
        <taxon>Steinernematidae</taxon>
        <taxon>Steinernema</taxon>
    </lineage>
</organism>
<dbReference type="SUPFAM" id="SSF57302">
    <property type="entry name" value="Snake toxin-like"/>
    <property type="match status" value="1"/>
</dbReference>
<keyword evidence="3" id="KW-1185">Reference proteome</keyword>
<evidence type="ECO:0000313" key="3">
    <source>
        <dbReference type="Proteomes" id="UP001175271"/>
    </source>
</evidence>
<evidence type="ECO:0000256" key="1">
    <source>
        <dbReference type="SAM" id="SignalP"/>
    </source>
</evidence>
<proteinExistence type="predicted"/>